<organism evidence="9 10">
    <name type="scientific">Thermanaerovibrio acidaminovorans (strain ATCC 49978 / DSM 6589 / Su883)</name>
    <name type="common">Selenomonas acidaminovorans</name>
    <dbReference type="NCBI Taxonomy" id="525903"/>
    <lineage>
        <taxon>Bacteria</taxon>
        <taxon>Thermotogati</taxon>
        <taxon>Synergistota</taxon>
        <taxon>Synergistia</taxon>
        <taxon>Synergistales</taxon>
        <taxon>Synergistaceae</taxon>
        <taxon>Thermanaerovibrio</taxon>
    </lineage>
</organism>
<dbReference type="Proteomes" id="UP000002030">
    <property type="component" value="Chromosome"/>
</dbReference>
<dbReference type="OrthoDB" id="9803479at2"/>
<dbReference type="EMBL" id="CP001818">
    <property type="protein sequence ID" value="ACZ19640.1"/>
    <property type="molecule type" value="Genomic_DNA"/>
</dbReference>
<dbReference type="Pfam" id="PF08497">
    <property type="entry name" value="Radical_SAM_N"/>
    <property type="match status" value="1"/>
</dbReference>
<name>D1B6J9_THEAS</name>
<evidence type="ECO:0000256" key="3">
    <source>
        <dbReference type="ARBA" id="ARBA00022723"/>
    </source>
</evidence>
<evidence type="ECO:0000313" key="9">
    <source>
        <dbReference type="EMBL" id="ACZ19640.1"/>
    </source>
</evidence>
<feature type="binding site" evidence="6">
    <location>
        <position position="310"/>
    </location>
    <ligand>
        <name>[4Fe-4S] cluster</name>
        <dbReference type="ChEBI" id="CHEBI:49883"/>
        <note>4Fe-4S-S-AdoMet</note>
    </ligand>
</feature>
<dbReference type="SFLD" id="SFLDG01082">
    <property type="entry name" value="B12-binding_domain_containing"/>
    <property type="match status" value="1"/>
</dbReference>
<comment type="cofactor">
    <cofactor evidence="6">
        <name>[4Fe-4S] cluster</name>
        <dbReference type="ChEBI" id="CHEBI:49883"/>
    </cofactor>
    <text evidence="6">Binds 1 [4Fe-4S] cluster. The cluster is coordinated with 3 cysteines and an exchangeable S-adenosyl-L-methionine.</text>
</comment>
<dbReference type="AlphaFoldDB" id="D1B6J9"/>
<dbReference type="SFLD" id="SFLDS00029">
    <property type="entry name" value="Radical_SAM"/>
    <property type="match status" value="1"/>
</dbReference>
<evidence type="ECO:0000256" key="6">
    <source>
        <dbReference type="HAMAP-Rule" id="MF_01251"/>
    </source>
</evidence>
<dbReference type="KEGG" id="tai:Taci_1409"/>
<evidence type="ECO:0000256" key="4">
    <source>
        <dbReference type="ARBA" id="ARBA00023004"/>
    </source>
</evidence>
<evidence type="ECO:0000313" key="10">
    <source>
        <dbReference type="Proteomes" id="UP000002030"/>
    </source>
</evidence>
<dbReference type="HAMAP" id="MF_01251">
    <property type="entry name" value="UPF0313"/>
    <property type="match status" value="1"/>
</dbReference>
<feature type="binding site" evidence="6">
    <location>
        <position position="306"/>
    </location>
    <ligand>
        <name>[4Fe-4S] cluster</name>
        <dbReference type="ChEBI" id="CHEBI:49883"/>
        <note>4Fe-4S-S-AdoMet</note>
    </ligand>
</feature>
<keyword evidence="2 6" id="KW-0949">S-adenosyl-L-methionine</keyword>
<sequence>MRAPRFLPATPEEARSLPGGFDFLLITGDAYVDHPTFANALVGRYLESLGFKVVLAPQPDWNDPGSLEAYGVPRLAVLVSGGNVDSMVANYTSERHRRSRDLFSPGGQPGLRPDRAVMAYVNLARRAFKGLPVIIGGIEASLRRLAHYDYWSDKVRRSILVDSKADLLIYGMGERSLMEVAQRLAQGQEVRTILDVRGTCVRVRDHQVPEGAIRLPSYDQVSSDPEAHCEAFRLAYLNSDPFGGRPMVQDQDPGLVLHNPPPEPLSTRELDRIYQLPFVGLPHPRYRQPIPALEEVRFSVTAHRGCIGDCSFCAIGVHQGKNIQPRSIRSVVREVQRFLQSKDFKGVVSDVGGPSANFHQMPCSKADRLGVCQGRSCLRPNPCPNLEARHREYFEMLRAVRSIPGVKRVFVRSGVRYDYLMMDHPSYLRELCEHHVSGQMRVAPEHLSDRVTEVMNKPPREVLLQFMDRFRGCSGGRLFLVHYIMTSHPGCTLEDAVEMAVWLKRLRIRPREVQDFTPTPMTRSTCMYATGMDPMTGRRVHVPKGRERRLQRALAQYWVEENRPLVEEALRLVGRTDLIGDGPQCLIPGSPGGSKGGRPKGIGPRGRRGRGKGA</sequence>
<keyword evidence="5 6" id="KW-0411">Iron-sulfur</keyword>
<dbReference type="InterPro" id="IPR058240">
    <property type="entry name" value="rSAM_sf"/>
</dbReference>
<dbReference type="InterPro" id="IPR007197">
    <property type="entry name" value="rSAM"/>
</dbReference>
<evidence type="ECO:0000259" key="8">
    <source>
        <dbReference type="PROSITE" id="PS51918"/>
    </source>
</evidence>
<evidence type="ECO:0000256" key="5">
    <source>
        <dbReference type="ARBA" id="ARBA00023014"/>
    </source>
</evidence>
<dbReference type="PANTHER" id="PTHR32331:SF0">
    <property type="entry name" value="UPF0313 PROTEIN YGIQ"/>
    <property type="match status" value="1"/>
</dbReference>
<proteinExistence type="inferred from homology"/>
<dbReference type="HOGENOM" id="CLU_018288_2_0_0"/>
<dbReference type="InterPro" id="IPR024560">
    <property type="entry name" value="UPF0313_C"/>
</dbReference>
<dbReference type="SMART" id="SM00729">
    <property type="entry name" value="Elp3"/>
    <property type="match status" value="1"/>
</dbReference>
<feature type="compositionally biased region" description="Basic residues" evidence="7">
    <location>
        <begin position="605"/>
        <end position="614"/>
    </location>
</feature>
<dbReference type="GO" id="GO:0003824">
    <property type="term" value="F:catalytic activity"/>
    <property type="evidence" value="ECO:0007669"/>
    <property type="project" value="InterPro"/>
</dbReference>
<dbReference type="Pfam" id="PF04055">
    <property type="entry name" value="Radical_SAM"/>
    <property type="match status" value="1"/>
</dbReference>
<dbReference type="EnsemblBacteria" id="ACZ19640">
    <property type="protein sequence ID" value="ACZ19640"/>
    <property type="gene ID" value="Taci_1409"/>
</dbReference>
<keyword evidence="4 6" id="KW-0408">Iron</keyword>
<comment type="similarity">
    <text evidence="6">Belongs to the UPF0313 family.</text>
</comment>
<dbReference type="SFLD" id="SFLDG01069">
    <property type="entry name" value="UPF0313"/>
    <property type="match status" value="1"/>
</dbReference>
<feature type="binding site" evidence="6">
    <location>
        <position position="313"/>
    </location>
    <ligand>
        <name>[4Fe-4S] cluster</name>
        <dbReference type="ChEBI" id="CHEBI:49883"/>
        <note>4Fe-4S-S-AdoMet</note>
    </ligand>
</feature>
<dbReference type="GO" id="GO:0005506">
    <property type="term" value="F:iron ion binding"/>
    <property type="evidence" value="ECO:0007669"/>
    <property type="project" value="UniProtKB-UniRule"/>
</dbReference>
<dbReference type="RefSeq" id="WP_012870151.1">
    <property type="nucleotide sequence ID" value="NC_013522.1"/>
</dbReference>
<dbReference type="InterPro" id="IPR022946">
    <property type="entry name" value="UPF0313"/>
</dbReference>
<keyword evidence="1 6" id="KW-0004">4Fe-4S</keyword>
<dbReference type="SUPFAM" id="SSF102114">
    <property type="entry name" value="Radical SAM enzymes"/>
    <property type="match status" value="1"/>
</dbReference>
<feature type="region of interest" description="Disordered" evidence="7">
    <location>
        <begin position="581"/>
        <end position="614"/>
    </location>
</feature>
<keyword evidence="3 6" id="KW-0479">Metal-binding</keyword>
<dbReference type="GO" id="GO:0051539">
    <property type="term" value="F:4 iron, 4 sulfur cluster binding"/>
    <property type="evidence" value="ECO:0007669"/>
    <property type="project" value="UniProtKB-KW"/>
</dbReference>
<gene>
    <name evidence="9" type="ordered locus">Taci_1409</name>
</gene>
<dbReference type="NCBIfam" id="TIGR03904">
    <property type="entry name" value="SAM_YgiQ"/>
    <property type="match status" value="1"/>
</dbReference>
<keyword evidence="10" id="KW-1185">Reference proteome</keyword>
<feature type="domain" description="Radical SAM core" evidence="8">
    <location>
        <begin position="292"/>
        <end position="560"/>
    </location>
</feature>
<dbReference type="InterPro" id="IPR006638">
    <property type="entry name" value="Elp3/MiaA/NifB-like_rSAM"/>
</dbReference>
<dbReference type="eggNOG" id="COG1032">
    <property type="taxonomic scope" value="Bacteria"/>
</dbReference>
<dbReference type="PROSITE" id="PS51918">
    <property type="entry name" value="RADICAL_SAM"/>
    <property type="match status" value="1"/>
</dbReference>
<dbReference type="PANTHER" id="PTHR32331">
    <property type="entry name" value="UPF0313 PROTEIN YGIQ"/>
    <property type="match status" value="1"/>
</dbReference>
<dbReference type="Gene3D" id="3.80.30.20">
    <property type="entry name" value="tm_1862 like domain"/>
    <property type="match status" value="1"/>
</dbReference>
<dbReference type="InterPro" id="IPR013704">
    <property type="entry name" value="UPF0313_N"/>
</dbReference>
<dbReference type="Pfam" id="PF11842">
    <property type="entry name" value="DUF3362"/>
    <property type="match status" value="1"/>
</dbReference>
<evidence type="ECO:0000256" key="7">
    <source>
        <dbReference type="SAM" id="MobiDB-lite"/>
    </source>
</evidence>
<feature type="compositionally biased region" description="Gly residues" evidence="7">
    <location>
        <begin position="590"/>
        <end position="604"/>
    </location>
</feature>
<accession>D1B6J9</accession>
<evidence type="ECO:0000256" key="2">
    <source>
        <dbReference type="ARBA" id="ARBA00022691"/>
    </source>
</evidence>
<protein>
    <submittedName>
        <fullName evidence="9">Radical SAM domain protein</fullName>
    </submittedName>
</protein>
<dbReference type="STRING" id="525903.Taci_1409"/>
<reference evidence="9 10" key="1">
    <citation type="journal article" date="2009" name="Stand. Genomic Sci.">
        <title>Complete genome sequence of Thermanaerovibrio acidaminovorans type strain (Su883).</title>
        <authorList>
            <person name="Chovatia M."/>
            <person name="Sikorski J."/>
            <person name="Schroder M."/>
            <person name="Lapidus A."/>
            <person name="Nolan M."/>
            <person name="Tice H."/>
            <person name="Glavina Del Rio T."/>
            <person name="Copeland A."/>
            <person name="Cheng J.F."/>
            <person name="Lucas S."/>
            <person name="Chen F."/>
            <person name="Bruce D."/>
            <person name="Goodwin L."/>
            <person name="Pitluck S."/>
            <person name="Ivanova N."/>
            <person name="Mavromatis K."/>
            <person name="Ovchinnikova G."/>
            <person name="Pati A."/>
            <person name="Chen A."/>
            <person name="Palaniappan K."/>
            <person name="Land M."/>
            <person name="Hauser L."/>
            <person name="Chang Y.J."/>
            <person name="Jeffries C.D."/>
            <person name="Chain P."/>
            <person name="Saunders E."/>
            <person name="Detter J.C."/>
            <person name="Brettin T."/>
            <person name="Rohde M."/>
            <person name="Goker M."/>
            <person name="Spring S."/>
            <person name="Bristow J."/>
            <person name="Markowitz V."/>
            <person name="Hugenholtz P."/>
            <person name="Kyrpides N.C."/>
            <person name="Klenk H.P."/>
            <person name="Eisen J.A."/>
        </authorList>
    </citation>
    <scope>NUCLEOTIDE SEQUENCE [LARGE SCALE GENOMIC DNA]</scope>
    <source>
        <strain evidence="10">ATCC 49978 / DSM 6589 / Su883</strain>
    </source>
</reference>
<dbReference type="InterPro" id="IPR023404">
    <property type="entry name" value="rSAM_horseshoe"/>
</dbReference>
<dbReference type="PATRIC" id="fig|525903.6.peg.1410"/>
<evidence type="ECO:0000256" key="1">
    <source>
        <dbReference type="ARBA" id="ARBA00022485"/>
    </source>
</evidence>